<reference evidence="8 9" key="1">
    <citation type="submission" date="2019-02" db="EMBL/GenBank/DDBJ databases">
        <title>Deep-cultivation of Planctomycetes and their phenomic and genomic characterization uncovers novel biology.</title>
        <authorList>
            <person name="Wiegand S."/>
            <person name="Jogler M."/>
            <person name="Boedeker C."/>
            <person name="Pinto D."/>
            <person name="Vollmers J."/>
            <person name="Rivas-Marin E."/>
            <person name="Kohn T."/>
            <person name="Peeters S.H."/>
            <person name="Heuer A."/>
            <person name="Rast P."/>
            <person name="Oberbeckmann S."/>
            <person name="Bunk B."/>
            <person name="Jeske O."/>
            <person name="Meyerdierks A."/>
            <person name="Storesund J.E."/>
            <person name="Kallscheuer N."/>
            <person name="Luecker S."/>
            <person name="Lage O.M."/>
            <person name="Pohl T."/>
            <person name="Merkel B.J."/>
            <person name="Hornburger P."/>
            <person name="Mueller R.-W."/>
            <person name="Bruemmer F."/>
            <person name="Labrenz M."/>
            <person name="Spormann A.M."/>
            <person name="Op den Camp H."/>
            <person name="Overmann J."/>
            <person name="Amann R."/>
            <person name="Jetten M.S.M."/>
            <person name="Mascher T."/>
            <person name="Medema M.H."/>
            <person name="Devos D.P."/>
            <person name="Kaster A.-K."/>
            <person name="Ovreas L."/>
            <person name="Rohde M."/>
            <person name="Galperin M.Y."/>
            <person name="Jogler C."/>
        </authorList>
    </citation>
    <scope>NUCLEOTIDE SEQUENCE [LARGE SCALE GENOMIC DNA]</scope>
    <source>
        <strain evidence="8 9">Pla110</strain>
    </source>
</reference>
<dbReference type="PROSITE" id="PS00059">
    <property type="entry name" value="ADH_ZINC"/>
    <property type="match status" value="1"/>
</dbReference>
<dbReference type="InterPro" id="IPR013149">
    <property type="entry name" value="ADH-like_C"/>
</dbReference>
<dbReference type="Proteomes" id="UP000317178">
    <property type="component" value="Chromosome"/>
</dbReference>
<dbReference type="SUPFAM" id="SSF50129">
    <property type="entry name" value="GroES-like"/>
    <property type="match status" value="1"/>
</dbReference>
<dbReference type="InterPro" id="IPR036291">
    <property type="entry name" value="NAD(P)-bd_dom_sf"/>
</dbReference>
<dbReference type="InterPro" id="IPR011032">
    <property type="entry name" value="GroES-like_sf"/>
</dbReference>
<evidence type="ECO:0000313" key="8">
    <source>
        <dbReference type="EMBL" id="QDU80984.1"/>
    </source>
</evidence>
<gene>
    <name evidence="8" type="primary">fdhA</name>
    <name evidence="8" type="ORF">Pla110_27210</name>
</gene>
<dbReference type="AlphaFoldDB" id="A0A518CP54"/>
<dbReference type="PANTHER" id="PTHR42813:SF2">
    <property type="entry name" value="DEHYDROGENASE, ZINC-CONTAINING, PUTATIVE (AFU_ORTHOLOGUE AFUA_2G02810)-RELATED"/>
    <property type="match status" value="1"/>
</dbReference>
<evidence type="ECO:0000256" key="2">
    <source>
        <dbReference type="ARBA" id="ARBA00022723"/>
    </source>
</evidence>
<dbReference type="Pfam" id="PF08240">
    <property type="entry name" value="ADH_N"/>
    <property type="match status" value="1"/>
</dbReference>
<keyword evidence="9" id="KW-1185">Reference proteome</keyword>
<dbReference type="GO" id="GO:0008270">
    <property type="term" value="F:zinc ion binding"/>
    <property type="evidence" value="ECO:0007669"/>
    <property type="project" value="InterPro"/>
</dbReference>
<dbReference type="Gene3D" id="3.90.180.10">
    <property type="entry name" value="Medium-chain alcohol dehydrogenases, catalytic domain"/>
    <property type="match status" value="1"/>
</dbReference>
<protein>
    <submittedName>
        <fullName evidence="8">Glutathione-independent formaldehyde dehydrogenase</fullName>
        <ecNumber evidence="8">1.2.1.46</ecNumber>
    </submittedName>
</protein>
<dbReference type="KEGG" id="plon:Pla110_27210"/>
<dbReference type="CDD" id="cd08283">
    <property type="entry name" value="FDH_like_1"/>
    <property type="match status" value="1"/>
</dbReference>
<keyword evidence="4 8" id="KW-0560">Oxidoreductase</keyword>
<name>A0A518CP54_9PLAN</name>
<keyword evidence="2 5" id="KW-0479">Metal-binding</keyword>
<feature type="domain" description="Alcohol dehydrogenase-like N-terminal" evidence="7">
    <location>
        <begin position="25"/>
        <end position="153"/>
    </location>
</feature>
<evidence type="ECO:0000256" key="3">
    <source>
        <dbReference type="ARBA" id="ARBA00022833"/>
    </source>
</evidence>
<feature type="domain" description="Alcohol dehydrogenase-like C-terminal" evidence="6">
    <location>
        <begin position="196"/>
        <end position="266"/>
    </location>
</feature>
<evidence type="ECO:0000256" key="1">
    <source>
        <dbReference type="ARBA" id="ARBA00001947"/>
    </source>
</evidence>
<dbReference type="Gene3D" id="3.40.50.720">
    <property type="entry name" value="NAD(P)-binding Rossmann-like Domain"/>
    <property type="match status" value="1"/>
</dbReference>
<comment type="similarity">
    <text evidence="5">Belongs to the zinc-containing alcohol dehydrogenase family.</text>
</comment>
<accession>A0A518CP54</accession>
<dbReference type="InterPro" id="IPR013154">
    <property type="entry name" value="ADH-like_N"/>
</dbReference>
<evidence type="ECO:0000256" key="4">
    <source>
        <dbReference type="ARBA" id="ARBA00023002"/>
    </source>
</evidence>
<dbReference type="InterPro" id="IPR002328">
    <property type="entry name" value="ADH_Zn_CS"/>
</dbReference>
<sequence length="390" mass="42318">MKAVCWHGRHDVRVDTVDDPVIQDPRDIIIKVTATGICGSDLHLYNGYMPTMQAGDIIGHEPMGEVVEIGSAITKFQKGDKVVVPFTISCGSCFFCERHLFSLCDESNPNADQAAQALGQSPAALFGYSHMLGGFPGGQAEYLRVPYADVGPIKVPDGIDDEQVVFLSDIFPTGYMAAENCGIEAGDTVAVWGCGPVAQFAIQSAWMLGAGRVVAIDRVQERLALAREHGKAETLNFEEIDVYEQLMEMTAGRGPDRCIDAVGAEAHAAGNLGEIVDDVREAAHLPANHPYALSEAIKCCRKGGTVSVPGVYTDTLNNLPMNAIMNKALTIRTGQTHMQHYLEPLLKKILDDNFDPTFVITHRASLDEAPNLYKTFEAREQGCIKVVLKP</sequence>
<proteinExistence type="inferred from homology"/>
<organism evidence="8 9">
    <name type="scientific">Polystyrenella longa</name>
    <dbReference type="NCBI Taxonomy" id="2528007"/>
    <lineage>
        <taxon>Bacteria</taxon>
        <taxon>Pseudomonadati</taxon>
        <taxon>Planctomycetota</taxon>
        <taxon>Planctomycetia</taxon>
        <taxon>Planctomycetales</taxon>
        <taxon>Planctomycetaceae</taxon>
        <taxon>Polystyrenella</taxon>
    </lineage>
</organism>
<evidence type="ECO:0000313" key="9">
    <source>
        <dbReference type="Proteomes" id="UP000317178"/>
    </source>
</evidence>
<dbReference type="Pfam" id="PF00107">
    <property type="entry name" value="ADH_zinc_N"/>
    <property type="match status" value="1"/>
</dbReference>
<dbReference type="EC" id="1.2.1.46" evidence="8"/>
<evidence type="ECO:0000256" key="5">
    <source>
        <dbReference type="RuleBase" id="RU361277"/>
    </source>
</evidence>
<dbReference type="PANTHER" id="PTHR42813">
    <property type="entry name" value="ZINC-TYPE ALCOHOL DEHYDROGENASE-LIKE"/>
    <property type="match status" value="1"/>
</dbReference>
<keyword evidence="3 5" id="KW-0862">Zinc</keyword>
<dbReference type="RefSeq" id="WP_144996211.1">
    <property type="nucleotide sequence ID" value="NZ_CP036281.1"/>
</dbReference>
<comment type="cofactor">
    <cofactor evidence="1 5">
        <name>Zn(2+)</name>
        <dbReference type="ChEBI" id="CHEBI:29105"/>
    </cofactor>
</comment>
<dbReference type="GO" id="GO:0018467">
    <property type="term" value="F:formaldehyde dehydrogenase (NAD+) activity"/>
    <property type="evidence" value="ECO:0007669"/>
    <property type="project" value="UniProtKB-EC"/>
</dbReference>
<dbReference type="OrthoDB" id="239596at2"/>
<dbReference type="EMBL" id="CP036281">
    <property type="protein sequence ID" value="QDU80984.1"/>
    <property type="molecule type" value="Genomic_DNA"/>
</dbReference>
<evidence type="ECO:0000259" key="7">
    <source>
        <dbReference type="Pfam" id="PF08240"/>
    </source>
</evidence>
<dbReference type="SUPFAM" id="SSF51735">
    <property type="entry name" value="NAD(P)-binding Rossmann-fold domains"/>
    <property type="match status" value="1"/>
</dbReference>
<evidence type="ECO:0000259" key="6">
    <source>
        <dbReference type="Pfam" id="PF00107"/>
    </source>
</evidence>